<dbReference type="AlphaFoldDB" id="A0A1B6CDX7"/>
<feature type="non-terminal residue" evidence="2">
    <location>
        <position position="166"/>
    </location>
</feature>
<dbReference type="InterPro" id="IPR052739">
    <property type="entry name" value="FAAH2"/>
</dbReference>
<proteinExistence type="predicted"/>
<protein>
    <recommendedName>
        <fullName evidence="1">Amidase domain-containing protein</fullName>
    </recommendedName>
</protein>
<dbReference type="EMBL" id="GEDC01025641">
    <property type="protein sequence ID" value="JAS11657.1"/>
    <property type="molecule type" value="Transcribed_RNA"/>
</dbReference>
<dbReference type="SUPFAM" id="SSF75304">
    <property type="entry name" value="Amidase signature (AS) enzymes"/>
    <property type="match status" value="1"/>
</dbReference>
<organism evidence="2">
    <name type="scientific">Clastoptera arizonana</name>
    <name type="common">Arizona spittle bug</name>
    <dbReference type="NCBI Taxonomy" id="38151"/>
    <lineage>
        <taxon>Eukaryota</taxon>
        <taxon>Metazoa</taxon>
        <taxon>Ecdysozoa</taxon>
        <taxon>Arthropoda</taxon>
        <taxon>Hexapoda</taxon>
        <taxon>Insecta</taxon>
        <taxon>Pterygota</taxon>
        <taxon>Neoptera</taxon>
        <taxon>Paraneoptera</taxon>
        <taxon>Hemiptera</taxon>
        <taxon>Auchenorrhyncha</taxon>
        <taxon>Cercopoidea</taxon>
        <taxon>Clastopteridae</taxon>
        <taxon>Clastoptera</taxon>
    </lineage>
</organism>
<sequence length="166" mass="18585">MWSSFTKWLLWFLVYGLRIVVWPYTRCASIFRRKTALPPITNPLLMDSAVRLAAKIRNREITCKEVVSSYIERIKAVNPLLNCVVQDRFDQALEEANNVDLKLAITTDSADEIRRSMPLLGVPISVKESVAVKGMSNNAGRVIPKERIASEDASTVKLLKNAGAIP</sequence>
<dbReference type="GO" id="GO:0012505">
    <property type="term" value="C:endomembrane system"/>
    <property type="evidence" value="ECO:0007669"/>
    <property type="project" value="TreeGrafter"/>
</dbReference>
<dbReference type="PANTHER" id="PTHR43372:SF2">
    <property type="entry name" value="IP13792P"/>
    <property type="match status" value="1"/>
</dbReference>
<feature type="domain" description="Amidase" evidence="1">
    <location>
        <begin position="65"/>
        <end position="166"/>
    </location>
</feature>
<reference evidence="2" key="1">
    <citation type="submission" date="2015-12" db="EMBL/GenBank/DDBJ databases">
        <title>De novo transcriptome assembly of four potential Pierce s Disease insect vectors from Arizona vineyards.</title>
        <authorList>
            <person name="Tassone E.E."/>
        </authorList>
    </citation>
    <scope>NUCLEOTIDE SEQUENCE</scope>
</reference>
<accession>A0A1B6CDX7</accession>
<evidence type="ECO:0000313" key="2">
    <source>
        <dbReference type="EMBL" id="JAS11657.1"/>
    </source>
</evidence>
<dbReference type="InterPro" id="IPR023631">
    <property type="entry name" value="Amidase_dom"/>
</dbReference>
<gene>
    <name evidence="3" type="ORF">g.14821</name>
    <name evidence="2" type="ORF">g.14822</name>
</gene>
<dbReference type="EMBL" id="GEDC01004506">
    <property type="protein sequence ID" value="JAS32792.1"/>
    <property type="molecule type" value="Transcribed_RNA"/>
</dbReference>
<evidence type="ECO:0000259" key="1">
    <source>
        <dbReference type="Pfam" id="PF01425"/>
    </source>
</evidence>
<evidence type="ECO:0000313" key="3">
    <source>
        <dbReference type="EMBL" id="JAS32792.1"/>
    </source>
</evidence>
<dbReference type="Gene3D" id="3.90.1300.10">
    <property type="entry name" value="Amidase signature (AS) domain"/>
    <property type="match status" value="1"/>
</dbReference>
<dbReference type="InterPro" id="IPR036928">
    <property type="entry name" value="AS_sf"/>
</dbReference>
<dbReference type="Pfam" id="PF01425">
    <property type="entry name" value="Amidase"/>
    <property type="match status" value="1"/>
</dbReference>
<dbReference type="PANTHER" id="PTHR43372">
    <property type="entry name" value="FATTY-ACID AMIDE HYDROLASE"/>
    <property type="match status" value="1"/>
</dbReference>
<name>A0A1B6CDX7_9HEMI</name>